<dbReference type="PRINTS" id="PR00171">
    <property type="entry name" value="SUGRTRNSPORT"/>
</dbReference>
<organism evidence="10 11">
    <name type="scientific">Nocardia albiluteola</name>
    <dbReference type="NCBI Taxonomy" id="2842303"/>
    <lineage>
        <taxon>Bacteria</taxon>
        <taxon>Bacillati</taxon>
        <taxon>Actinomycetota</taxon>
        <taxon>Actinomycetes</taxon>
        <taxon>Mycobacteriales</taxon>
        <taxon>Nocardiaceae</taxon>
        <taxon>Nocardia</taxon>
    </lineage>
</organism>
<comment type="subcellular location">
    <subcellularLocation>
        <location evidence="1">Cell membrane</location>
        <topology evidence="1">Multi-pass membrane protein</topology>
    </subcellularLocation>
</comment>
<feature type="transmembrane region" description="Helical" evidence="8">
    <location>
        <begin position="388"/>
        <end position="411"/>
    </location>
</feature>
<feature type="transmembrane region" description="Helical" evidence="8">
    <location>
        <begin position="352"/>
        <end position="376"/>
    </location>
</feature>
<feature type="transmembrane region" description="Helical" evidence="8">
    <location>
        <begin position="289"/>
        <end position="314"/>
    </location>
</feature>
<name>A0ABS6ATZ6_9NOCA</name>
<feature type="transmembrane region" description="Helical" evidence="8">
    <location>
        <begin position="18"/>
        <end position="44"/>
    </location>
</feature>
<dbReference type="InterPro" id="IPR050814">
    <property type="entry name" value="Myo-inositol_Transporter"/>
</dbReference>
<reference evidence="10 11" key="1">
    <citation type="submission" date="2021-06" db="EMBL/GenBank/DDBJ databases">
        <title>Actinomycetes sequencing.</title>
        <authorList>
            <person name="Shan Q."/>
        </authorList>
    </citation>
    <scope>NUCLEOTIDE SEQUENCE [LARGE SCALE GENOMIC DNA]</scope>
    <source>
        <strain evidence="10 11">NEAU-G5</strain>
    </source>
</reference>
<feature type="transmembrane region" description="Helical" evidence="8">
    <location>
        <begin position="143"/>
        <end position="161"/>
    </location>
</feature>
<accession>A0ABS6ATZ6</accession>
<feature type="transmembrane region" description="Helical" evidence="8">
    <location>
        <begin position="321"/>
        <end position="340"/>
    </location>
</feature>
<dbReference type="RefSeq" id="WP_215916372.1">
    <property type="nucleotide sequence ID" value="NZ_JAHKNI010000002.1"/>
</dbReference>
<proteinExistence type="inferred from homology"/>
<evidence type="ECO:0000256" key="6">
    <source>
        <dbReference type="ARBA" id="ARBA00023136"/>
    </source>
</evidence>
<feature type="transmembrane region" description="Helical" evidence="8">
    <location>
        <begin position="50"/>
        <end position="73"/>
    </location>
</feature>
<evidence type="ECO:0000313" key="10">
    <source>
        <dbReference type="EMBL" id="MBU3061497.1"/>
    </source>
</evidence>
<feature type="transmembrane region" description="Helical" evidence="8">
    <location>
        <begin position="110"/>
        <end position="131"/>
    </location>
</feature>
<evidence type="ECO:0000313" key="11">
    <source>
        <dbReference type="Proteomes" id="UP000733379"/>
    </source>
</evidence>
<evidence type="ECO:0000256" key="5">
    <source>
        <dbReference type="ARBA" id="ARBA00022989"/>
    </source>
</evidence>
<feature type="domain" description="Major facilitator superfamily (MFS) profile" evidence="9">
    <location>
        <begin position="19"/>
        <end position="443"/>
    </location>
</feature>
<evidence type="ECO:0000256" key="1">
    <source>
        <dbReference type="ARBA" id="ARBA00004651"/>
    </source>
</evidence>
<dbReference type="NCBIfam" id="TIGR00879">
    <property type="entry name" value="SP"/>
    <property type="match status" value="1"/>
</dbReference>
<dbReference type="InterPro" id="IPR003663">
    <property type="entry name" value="Sugar/inositol_transpt"/>
</dbReference>
<feature type="transmembrane region" description="Helical" evidence="8">
    <location>
        <begin position="173"/>
        <end position="193"/>
    </location>
</feature>
<keyword evidence="3 7" id="KW-0813">Transport</keyword>
<comment type="similarity">
    <text evidence="2 7">Belongs to the major facilitator superfamily. Sugar transporter (TC 2.A.1.1) family.</text>
</comment>
<dbReference type="PROSITE" id="PS00217">
    <property type="entry name" value="SUGAR_TRANSPORT_2"/>
    <property type="match status" value="1"/>
</dbReference>
<evidence type="ECO:0000256" key="7">
    <source>
        <dbReference type="RuleBase" id="RU003346"/>
    </source>
</evidence>
<sequence length="484" mass="51575">MQQSAAAPGRGRRISVSYLYFFGALGGILFGYDLGVISGVLLFINPLWKLGSFAQGVVGGSLAAGAVFGAIFAGRITERWGRRPSIMVASVVFVLGVLGCTFSPSFGVLVVARFITGVAVGCSSATVPTYLSELAPTRARGRLSTLNQLMIVSGILIAYVIDWALSGAGSANWRIMFAIAAIPAVILFFGLMIMPETPRWLVKAGREDEARAVLQQTHRDDDIEAELGSIREVIRIDTQQRGSLRELIAPWARPALVVALILAIGQQFAGTNAVNLYAPTMFKQLGLATSGSLLASIIMGAVKLVFTAWVFLVVDRWGRKPLLLIGNVLMALSLILLGIVVMELHKGTGTGIVALLLLCLYWVGYELGWGAVVWVMMAEIFPLKIRGVGMATGSTVLWAATFAITFLFPVMSDHLGLGWSAYIFAAVSVVLFVLVKRYVPETKGRSLEQIELDLRGRVGGAVAPVDEAAPETAAPTGTAAAESA</sequence>
<dbReference type="InterPro" id="IPR005828">
    <property type="entry name" value="MFS_sugar_transport-like"/>
</dbReference>
<dbReference type="Pfam" id="PF00083">
    <property type="entry name" value="Sugar_tr"/>
    <property type="match status" value="1"/>
</dbReference>
<dbReference type="PANTHER" id="PTHR48020">
    <property type="entry name" value="PROTON MYO-INOSITOL COTRANSPORTER"/>
    <property type="match status" value="1"/>
</dbReference>
<dbReference type="InterPro" id="IPR005829">
    <property type="entry name" value="Sugar_transporter_CS"/>
</dbReference>
<feature type="transmembrane region" description="Helical" evidence="8">
    <location>
        <begin position="251"/>
        <end position="269"/>
    </location>
</feature>
<comment type="caution">
    <text evidence="10">The sequence shown here is derived from an EMBL/GenBank/DDBJ whole genome shotgun (WGS) entry which is preliminary data.</text>
</comment>
<dbReference type="Proteomes" id="UP000733379">
    <property type="component" value="Unassembled WGS sequence"/>
</dbReference>
<keyword evidence="11" id="KW-1185">Reference proteome</keyword>
<gene>
    <name evidence="10" type="ORF">KO481_08165</name>
</gene>
<dbReference type="SUPFAM" id="SSF103473">
    <property type="entry name" value="MFS general substrate transporter"/>
    <property type="match status" value="1"/>
</dbReference>
<feature type="transmembrane region" description="Helical" evidence="8">
    <location>
        <begin position="85"/>
        <end position="104"/>
    </location>
</feature>
<dbReference type="InterPro" id="IPR020846">
    <property type="entry name" value="MFS_dom"/>
</dbReference>
<evidence type="ECO:0000256" key="4">
    <source>
        <dbReference type="ARBA" id="ARBA00022692"/>
    </source>
</evidence>
<keyword evidence="6 8" id="KW-0472">Membrane</keyword>
<dbReference type="PROSITE" id="PS00216">
    <property type="entry name" value="SUGAR_TRANSPORT_1"/>
    <property type="match status" value="1"/>
</dbReference>
<evidence type="ECO:0000256" key="3">
    <source>
        <dbReference type="ARBA" id="ARBA00022448"/>
    </source>
</evidence>
<feature type="transmembrane region" description="Helical" evidence="8">
    <location>
        <begin position="417"/>
        <end position="435"/>
    </location>
</feature>
<keyword evidence="4 8" id="KW-0812">Transmembrane</keyword>
<evidence type="ECO:0000256" key="2">
    <source>
        <dbReference type="ARBA" id="ARBA00010992"/>
    </source>
</evidence>
<evidence type="ECO:0000256" key="8">
    <source>
        <dbReference type="SAM" id="Phobius"/>
    </source>
</evidence>
<dbReference type="EMBL" id="JAHKNI010000002">
    <property type="protein sequence ID" value="MBU3061497.1"/>
    <property type="molecule type" value="Genomic_DNA"/>
</dbReference>
<dbReference type="Gene3D" id="1.20.1250.20">
    <property type="entry name" value="MFS general substrate transporter like domains"/>
    <property type="match status" value="1"/>
</dbReference>
<evidence type="ECO:0000259" key="9">
    <source>
        <dbReference type="PROSITE" id="PS50850"/>
    </source>
</evidence>
<dbReference type="PROSITE" id="PS50850">
    <property type="entry name" value="MFS"/>
    <property type="match status" value="1"/>
</dbReference>
<keyword evidence="5 8" id="KW-1133">Transmembrane helix</keyword>
<dbReference type="PANTHER" id="PTHR48020:SF12">
    <property type="entry name" value="PROTON MYO-INOSITOL COTRANSPORTER"/>
    <property type="match status" value="1"/>
</dbReference>
<protein>
    <submittedName>
        <fullName evidence="10">Sugar porter family MFS transporter</fullName>
    </submittedName>
</protein>
<dbReference type="InterPro" id="IPR036259">
    <property type="entry name" value="MFS_trans_sf"/>
</dbReference>